<keyword evidence="2" id="KW-1185">Reference proteome</keyword>
<dbReference type="Proteomes" id="UP000439903">
    <property type="component" value="Unassembled WGS sequence"/>
</dbReference>
<name>A0A8H4B4F5_GIGMA</name>
<comment type="caution">
    <text evidence="1">The sequence shown here is derived from an EMBL/GenBank/DDBJ whole genome shotgun (WGS) entry which is preliminary data.</text>
</comment>
<protein>
    <submittedName>
        <fullName evidence="1">Uncharacterized protein</fullName>
    </submittedName>
</protein>
<reference evidence="1 2" key="1">
    <citation type="journal article" date="2019" name="Environ. Microbiol.">
        <title>At the nexus of three kingdoms: the genome of the mycorrhizal fungus Gigaspora margarita provides insights into plant, endobacterial and fungal interactions.</title>
        <authorList>
            <person name="Venice F."/>
            <person name="Ghignone S."/>
            <person name="Salvioli di Fossalunga A."/>
            <person name="Amselem J."/>
            <person name="Novero M."/>
            <person name="Xianan X."/>
            <person name="Sedzielewska Toro K."/>
            <person name="Morin E."/>
            <person name="Lipzen A."/>
            <person name="Grigoriev I.V."/>
            <person name="Henrissat B."/>
            <person name="Martin F.M."/>
            <person name="Bonfante P."/>
        </authorList>
    </citation>
    <scope>NUCLEOTIDE SEQUENCE [LARGE SCALE GENOMIC DNA]</scope>
    <source>
        <strain evidence="1 2">BEG34</strain>
    </source>
</reference>
<accession>A0A8H4B4F5</accession>
<dbReference type="OrthoDB" id="10428527at2759"/>
<dbReference type="EMBL" id="WTPW01000021">
    <property type="protein sequence ID" value="KAF0558434.1"/>
    <property type="molecule type" value="Genomic_DNA"/>
</dbReference>
<evidence type="ECO:0000313" key="1">
    <source>
        <dbReference type="EMBL" id="KAF0558434.1"/>
    </source>
</evidence>
<dbReference type="AlphaFoldDB" id="A0A8H4B4F5"/>
<organism evidence="1 2">
    <name type="scientific">Gigaspora margarita</name>
    <dbReference type="NCBI Taxonomy" id="4874"/>
    <lineage>
        <taxon>Eukaryota</taxon>
        <taxon>Fungi</taxon>
        <taxon>Fungi incertae sedis</taxon>
        <taxon>Mucoromycota</taxon>
        <taxon>Glomeromycotina</taxon>
        <taxon>Glomeromycetes</taxon>
        <taxon>Diversisporales</taxon>
        <taxon>Gigasporaceae</taxon>
        <taxon>Gigaspora</taxon>
    </lineage>
</organism>
<gene>
    <name evidence="1" type="ORF">F8M41_009324</name>
</gene>
<sequence>MVSKYSQFIEQELEAINPFIQGLYQLHNVNYPQARLIIQQPTVNANIAACTIVHSTAIMQEQCVQIWYINKIDMFSRANNECVQFICKEQCRFRKEGQEEDELLGDTVFSCNNAHERYFKSWPELSLIWAKNCNFTPVHYYTKIQ</sequence>
<proteinExistence type="predicted"/>
<evidence type="ECO:0000313" key="2">
    <source>
        <dbReference type="Proteomes" id="UP000439903"/>
    </source>
</evidence>